<evidence type="ECO:0000313" key="3">
    <source>
        <dbReference type="Proteomes" id="UP000009026"/>
    </source>
</evidence>
<dbReference type="eggNOG" id="ENOG5030BU6">
    <property type="taxonomic scope" value="Bacteria"/>
</dbReference>
<proteinExistence type="predicted"/>
<keyword evidence="3" id="KW-1185">Reference proteome</keyword>
<gene>
    <name evidence="2" type="ORF">A176_006966</name>
</gene>
<feature type="compositionally biased region" description="Polar residues" evidence="1">
    <location>
        <begin position="328"/>
        <end position="369"/>
    </location>
</feature>
<dbReference type="PROSITE" id="PS51257">
    <property type="entry name" value="PROKAR_LIPOPROTEIN"/>
    <property type="match status" value="1"/>
</dbReference>
<dbReference type="EMBL" id="CP012109">
    <property type="protein sequence ID" value="AKQ70054.1"/>
    <property type="molecule type" value="Genomic_DNA"/>
</dbReference>
<evidence type="ECO:0008006" key="4">
    <source>
        <dbReference type="Google" id="ProtNLM"/>
    </source>
</evidence>
<organism evidence="2 3">
    <name type="scientific">Pseudomyxococcus hansupus</name>
    <dbReference type="NCBI Taxonomy" id="1297742"/>
    <lineage>
        <taxon>Bacteria</taxon>
        <taxon>Pseudomonadati</taxon>
        <taxon>Myxococcota</taxon>
        <taxon>Myxococcia</taxon>
        <taxon>Myxococcales</taxon>
        <taxon>Cystobacterineae</taxon>
        <taxon>Myxococcaceae</taxon>
        <taxon>Pseudomyxococcus</taxon>
    </lineage>
</organism>
<dbReference type="RefSeq" id="WP_002637781.1">
    <property type="nucleotide sequence ID" value="NZ_CP012109.1"/>
</dbReference>
<protein>
    <recommendedName>
        <fullName evidence="4">Lipoprotein</fullName>
    </recommendedName>
</protein>
<dbReference type="PATRIC" id="fig|1297742.4.peg.7064"/>
<feature type="compositionally biased region" description="Low complexity" evidence="1">
    <location>
        <begin position="35"/>
        <end position="50"/>
    </location>
</feature>
<dbReference type="OrthoDB" id="5496149at2"/>
<dbReference type="KEGG" id="mym:A176_006966"/>
<feature type="region of interest" description="Disordered" evidence="1">
    <location>
        <begin position="316"/>
        <end position="375"/>
    </location>
</feature>
<reference evidence="2 3" key="1">
    <citation type="journal article" date="2016" name="PLoS ONE">
        <title>Complete Genome Sequence and Comparative Genomics of a Novel Myxobacterium Myxococcus hansupus.</title>
        <authorList>
            <person name="Sharma G."/>
            <person name="Narwani T."/>
            <person name="Subramanian S."/>
        </authorList>
    </citation>
    <scope>NUCLEOTIDE SEQUENCE [LARGE SCALE GENOMIC DNA]</scope>
    <source>
        <strain evidence="3">mixupus</strain>
    </source>
</reference>
<feature type="region of interest" description="Disordered" evidence="1">
    <location>
        <begin position="23"/>
        <end position="50"/>
    </location>
</feature>
<evidence type="ECO:0000313" key="2">
    <source>
        <dbReference type="EMBL" id="AKQ70054.1"/>
    </source>
</evidence>
<dbReference type="STRING" id="1297742.A176_006966"/>
<sequence>MRYRAIPLTALCLTSLACQQNPEKAASGTREEAPARAATKAAPANPLARAEPNGKLVSHTLFDDKFAEMASLPLPDNWILNNGKAFMSGPGNVNVYMFPLRTFMSSKDPMMQAVVRRSGGTMRAFTSMEDVVQQDLVPIAEKEGSRLVKQYDAPKIATANKGFSDLLYKVGPMDQRFHARVTEWVDTQGVNYLIVVSLTVSKVMNMVTWNYYCHALEAPPERYEEAKKILINALENTRYNPQYVQAYNQAEMARERESWAAHNERMKANKAAFEAQQKSFREKNDAINQAIAANYAQGNEASDRNHNRFLNYIKDEETVRNPKDGTRHQVQTGGNQYWLNGQGTGTYVPSNNPNYDPNRDPTLNHQQWQEAHIED</sequence>
<name>A0A0H4X4D4_9BACT</name>
<accession>A0A0H4X4D4</accession>
<evidence type="ECO:0000256" key="1">
    <source>
        <dbReference type="SAM" id="MobiDB-lite"/>
    </source>
</evidence>
<dbReference type="AlphaFoldDB" id="A0A0H4X4D4"/>
<feature type="compositionally biased region" description="Basic and acidic residues" evidence="1">
    <location>
        <begin position="316"/>
        <end position="327"/>
    </location>
</feature>
<dbReference type="Proteomes" id="UP000009026">
    <property type="component" value="Chromosome"/>
</dbReference>